<comment type="caution">
    <text evidence="3">The sequence shown here is derived from an EMBL/GenBank/DDBJ whole genome shotgun (WGS) entry which is preliminary data.</text>
</comment>
<dbReference type="SUPFAM" id="SSF56672">
    <property type="entry name" value="DNA/RNA polymerases"/>
    <property type="match status" value="2"/>
</dbReference>
<accession>A0ABP1MY30</accession>
<gene>
    <name evidence="3" type="ORF">XYLVIOL_LOCUS59</name>
</gene>
<sequence length="1928" mass="217585">CEFPGCTRSFTTATGRGVHHRRAHQDWYDARTCTNVPAKKTRWNSEEEALLARKEAELVQSGVRFINQALHRAFPERSLESIKSHRKSASYKERVISILQSAPSAVHRCDSSSDITPTLENQSRHQDVNASSSDPIMEFLRQLPSGTSADFQQYELDNICRNVHLVPREETFEKLSLYLRAIFTRPNQKLAMSEKPASTTSRRKARRIEYAKIQDLWRKSRSRCVNEILSDIDHFTYPPEEIMTTFWTTIMCKPSNDSPGIMLPERTHDELWKPITSEEIERAYLRSGAAAGPDGVSPRLLRSVPKIVLLKILNLFLLVGKVPSFLLESRTSFIAKKANASEPGDFRPIAVSSVITRCFHKILANRRSKKLPFDDRQRGFRSADGCSENVFLLDMTLRYHHQRFKSLFLSSIDIAKAFDSISHRAIVDTLISAGVPTTFVNYVKYVYETGTTRFSCPGWMSPPIRPSRGVKQGDPLSPILFNLVIDRLFKLLPNEIGADIDGMRINAAAFADDILFMSSTQRGLQTLLDMATAFFSQTGLFINSGKSFTVALKSVPHMKKAVIDTTATFTVKGHELKALKRTDQWTYLGIPFTPEGRLSINPSAKLLKDLERLTRAPLKPQQRTFILRVYVIPGLYHLLSLGNINLGVLVKIDRVIRSVARKWLHLPKDTPNGYFHATIQDGGLGLPSFRWTAPLHRLSRLKKLPLSSQAASGASGFFLQEEIQKASRRLNDHGIAYDTKYKVNNRWAEILYRSVDGSALKHSRSIKTQHDWIGDGSRFLSGKDYVNSCRARINALPTRSRISRGRRLERQCRAGCLAPETLNHVVQQCHRSHAARIKRHNALTHYIERNLRTMGFQVDSEPHFNTQEGLRKPDIVGSLGNTAFVIDAQVVGEQACLRRSHDQKVLYYSQNSSLIREIMNKYNCTTVKTFSCTLTWRGIWSPQSVTGLLETGIIRKKDVKILSSRAVIGTLACFNTFCTSTCVTRTHSRTDVSSLAVLDPLPQLLVVESIIGELTKTGMTLAHAQMFLQRKPDGISAPSAVHRCDSSSDITPTLENQSRHQDVNASSSDPIMEFLRQLPSGTSADFQQYELDNICRNVHLVPREETFEKLSLYLRAIFTRPNQKLAMSEKPASTTSRRKARRIEYAKIQDLWRKSRSRCVNEILSDIDHFTYPPEEIMTTFWTTIMCKPSNDSPGIMLPERTHDELWKPITSEEIERAYLRSGAAAGPDGVSPRLLRSVPKIVLLKILNLFLLVGKVPSFLLESRTSFIAKKANASEPGDFRPIAVSSVITRCFHKILANRRSKKLPFDDRQRGFRSADGCSENVFLLDMTLRYHHQRFKSLFLSSIDIAKAFDSISHRAIVDTLISAGVPTTFVNYVKYVYETGTTRFSCPGWMSPPIRPSRGVKQGDPLSPILFNLVIDRLFKLLPNEIGADIDGMRINAAAFADDILFMSSTQRGLQTLLDMATAFFSQTGLFINSGKSFTVALKSVPHMKKAVIDTTATFTVKGHELKALKRTDQWTYLGIPFTPEGRLSINPSAKLLKDLERLTRAPLKPQQRTFILRVYVIPGLYHLLSLGNINLGVLVKIDRVIRSVARKWLHLPKDTPNGYFHATIQDGGLGLPSFRWTAPLHRLSRLKKLPLSSQAASGASGFFLQEEIQKASRRLNDHGIAYDTKYKVNNRWAEILYRSVDGSALKHSRSIKTQHDWIGDGSRFLSGKDYVNSCRARINALPTRSRISRGRRLERQCRAGCLAPETLNHVVQQCHRSHAARIKRHNALTHYIERNLRTMGFQVDSEPHFNTQEGLRKPDIVGSLGNTAFVIDAQVVGEQACLRRSHDQKVLYYSQNSSLIREIMNKYNCTTVKTFSCTLTWRGIWSPQSVTGLLETGIIRKKDVKILSSRAVIGTLACFNTFCTSTCVTRTHSRTGIG</sequence>
<feature type="region of interest" description="Disordered" evidence="1">
    <location>
        <begin position="1038"/>
        <end position="1066"/>
    </location>
</feature>
<dbReference type="Pfam" id="PF00078">
    <property type="entry name" value="RVT_1"/>
    <property type="match status" value="2"/>
</dbReference>
<dbReference type="Proteomes" id="UP001642520">
    <property type="component" value="Unassembled WGS sequence"/>
</dbReference>
<feature type="domain" description="Reverse transcriptase" evidence="2">
    <location>
        <begin position="1250"/>
        <end position="1527"/>
    </location>
</feature>
<dbReference type="CDD" id="cd01650">
    <property type="entry name" value="RT_nLTR_like"/>
    <property type="match status" value="2"/>
</dbReference>
<evidence type="ECO:0000313" key="4">
    <source>
        <dbReference type="Proteomes" id="UP001642520"/>
    </source>
</evidence>
<feature type="domain" description="Reverse transcriptase" evidence="2">
    <location>
        <begin position="315"/>
        <end position="592"/>
    </location>
</feature>
<dbReference type="InterPro" id="IPR013087">
    <property type="entry name" value="Znf_C2H2_type"/>
</dbReference>
<evidence type="ECO:0000313" key="3">
    <source>
        <dbReference type="EMBL" id="CAL7932797.1"/>
    </source>
</evidence>
<evidence type="ECO:0000259" key="2">
    <source>
        <dbReference type="PROSITE" id="PS50878"/>
    </source>
</evidence>
<dbReference type="InterPro" id="IPR043502">
    <property type="entry name" value="DNA/RNA_pol_sf"/>
</dbReference>
<dbReference type="PROSITE" id="PS00028">
    <property type="entry name" value="ZINC_FINGER_C2H2_1"/>
    <property type="match status" value="1"/>
</dbReference>
<evidence type="ECO:0000256" key="1">
    <source>
        <dbReference type="SAM" id="MobiDB-lite"/>
    </source>
</evidence>
<dbReference type="EMBL" id="CAXAJV020000420">
    <property type="protein sequence ID" value="CAL7932797.1"/>
    <property type="molecule type" value="Genomic_DNA"/>
</dbReference>
<name>A0ABP1MY30_XYLVO</name>
<feature type="compositionally biased region" description="Polar residues" evidence="1">
    <location>
        <begin position="112"/>
        <end position="121"/>
    </location>
</feature>
<feature type="non-terminal residue" evidence="3">
    <location>
        <position position="1"/>
    </location>
</feature>
<feature type="region of interest" description="Disordered" evidence="1">
    <location>
        <begin position="109"/>
        <end position="130"/>
    </location>
</feature>
<proteinExistence type="predicted"/>
<reference evidence="3 4" key="1">
    <citation type="submission" date="2024-08" db="EMBL/GenBank/DDBJ databases">
        <authorList>
            <person name="Will J Nash"/>
            <person name="Angela Man"/>
            <person name="Seanna McTaggart"/>
            <person name="Kendall Baker"/>
            <person name="Tom Barker"/>
            <person name="Leah Catchpole"/>
            <person name="Alex Durrant"/>
            <person name="Karim Gharbi"/>
            <person name="Naomi Irish"/>
            <person name="Gemy Kaithakottil"/>
            <person name="Debby Ku"/>
            <person name="Aaliyah Providence"/>
            <person name="Felix Shaw"/>
            <person name="David Swarbreck"/>
            <person name="Chris Watkins"/>
            <person name="Ann M. McCartney"/>
            <person name="Giulio Formenti"/>
            <person name="Alice Mouton"/>
            <person name="Noel Vella"/>
            <person name="Bjorn M von Reumont"/>
            <person name="Adriana Vella"/>
            <person name="Wilfried Haerty"/>
        </authorList>
    </citation>
    <scope>NUCLEOTIDE SEQUENCE [LARGE SCALE GENOMIC DNA]</scope>
</reference>
<protein>
    <recommendedName>
        <fullName evidence="2">Reverse transcriptase domain-containing protein</fullName>
    </recommendedName>
</protein>
<dbReference type="PANTHER" id="PTHR19446">
    <property type="entry name" value="REVERSE TRANSCRIPTASES"/>
    <property type="match status" value="1"/>
</dbReference>
<dbReference type="PROSITE" id="PS50878">
    <property type="entry name" value="RT_POL"/>
    <property type="match status" value="2"/>
</dbReference>
<organism evidence="3 4">
    <name type="scientific">Xylocopa violacea</name>
    <name type="common">Violet carpenter bee</name>
    <name type="synonym">Apis violacea</name>
    <dbReference type="NCBI Taxonomy" id="135666"/>
    <lineage>
        <taxon>Eukaryota</taxon>
        <taxon>Metazoa</taxon>
        <taxon>Ecdysozoa</taxon>
        <taxon>Arthropoda</taxon>
        <taxon>Hexapoda</taxon>
        <taxon>Insecta</taxon>
        <taxon>Pterygota</taxon>
        <taxon>Neoptera</taxon>
        <taxon>Endopterygota</taxon>
        <taxon>Hymenoptera</taxon>
        <taxon>Apocrita</taxon>
        <taxon>Aculeata</taxon>
        <taxon>Apoidea</taxon>
        <taxon>Anthophila</taxon>
        <taxon>Apidae</taxon>
        <taxon>Xylocopa</taxon>
        <taxon>Xylocopa</taxon>
    </lineage>
</organism>
<keyword evidence="4" id="KW-1185">Reference proteome</keyword>
<dbReference type="InterPro" id="IPR000477">
    <property type="entry name" value="RT_dom"/>
</dbReference>
<feature type="compositionally biased region" description="Polar residues" evidence="1">
    <location>
        <begin position="1047"/>
        <end position="1056"/>
    </location>
</feature>